<feature type="signal peptide" evidence="3">
    <location>
        <begin position="1"/>
        <end position="25"/>
    </location>
</feature>
<dbReference type="Proteomes" id="UP000035740">
    <property type="component" value="Chromosome 5"/>
</dbReference>
<evidence type="ECO:0000313" key="5">
    <source>
        <dbReference type="EMBL" id="KMT11134.1"/>
    </source>
</evidence>
<dbReference type="OrthoDB" id="1918322at2759"/>
<evidence type="ECO:0000259" key="4">
    <source>
        <dbReference type="Pfam" id="PF13947"/>
    </source>
</evidence>
<accession>A0A0J8CG77</accession>
<organism evidence="5 6">
    <name type="scientific">Beta vulgaris subsp. vulgaris</name>
    <name type="common">Beet</name>
    <dbReference type="NCBI Taxonomy" id="3555"/>
    <lineage>
        <taxon>Eukaryota</taxon>
        <taxon>Viridiplantae</taxon>
        <taxon>Streptophyta</taxon>
        <taxon>Embryophyta</taxon>
        <taxon>Tracheophyta</taxon>
        <taxon>Spermatophyta</taxon>
        <taxon>Magnoliopsida</taxon>
        <taxon>eudicotyledons</taxon>
        <taxon>Gunneridae</taxon>
        <taxon>Pentapetalae</taxon>
        <taxon>Caryophyllales</taxon>
        <taxon>Chenopodiaceae</taxon>
        <taxon>Betoideae</taxon>
        <taxon>Beta</taxon>
    </lineage>
</organism>
<reference evidence="5 6" key="1">
    <citation type="journal article" date="2014" name="Nature">
        <title>The genome of the recently domesticated crop plant sugar beet (Beta vulgaris).</title>
        <authorList>
            <person name="Dohm J.C."/>
            <person name="Minoche A.E."/>
            <person name="Holtgrawe D."/>
            <person name="Capella-Gutierrez S."/>
            <person name="Zakrzewski F."/>
            <person name="Tafer H."/>
            <person name="Rupp O."/>
            <person name="Sorensen T.R."/>
            <person name="Stracke R."/>
            <person name="Reinhardt R."/>
            <person name="Goesmann A."/>
            <person name="Kraft T."/>
            <person name="Schulz B."/>
            <person name="Stadler P.F."/>
            <person name="Schmidt T."/>
            <person name="Gabaldon T."/>
            <person name="Lehrach H."/>
            <person name="Weisshaar B."/>
            <person name="Himmelbauer H."/>
        </authorList>
    </citation>
    <scope>NUCLEOTIDE SEQUENCE [LARGE SCALE GENOMIC DNA]</scope>
    <source>
        <tissue evidence="5">Taproot</tissue>
    </source>
</reference>
<evidence type="ECO:0000256" key="2">
    <source>
        <dbReference type="ARBA" id="ARBA00022729"/>
    </source>
</evidence>
<gene>
    <name evidence="5" type="ORF">BVRB_5g111230</name>
</gene>
<sequence>MMRMMRAVLQLIVATLFCLTSTVIANLGCPNCGATHVPFPLSTSPTCGHPLYKVRCTKGTLWFDTLNGSSYVAKSINPQMQQLVIRPQTVDGNTCINSDFHAGGIWLDEKLPFNISSRNTILKINCTTLAYDSTMNCSSNNICYRHDSIFFTYVPACFYLQMKSDFSSFRYIKENHEVAARCGDTHVCCSFTGGGSQNDHNVKITPEKCAAYTSFVGLPLDTIKPVSKWPDPGVEIQWLLPPEPDCSSNWDCKKLPKSSCMPDVASGKRRCLCKTQYQWDPIHGMCSSKSSTFNLFYSIIYPEQFS</sequence>
<dbReference type="Gramene" id="KMT11134">
    <property type="protein sequence ID" value="KMT11134"/>
    <property type="gene ID" value="BVRB_5g111230"/>
</dbReference>
<proteinExistence type="predicted"/>
<dbReference type="OMA" id="CAMSANR"/>
<feature type="chain" id="PRO_5005295491" description="Wall-associated receptor kinase galacturonan-binding domain-containing protein" evidence="3">
    <location>
        <begin position="26"/>
        <end position="306"/>
    </location>
</feature>
<protein>
    <recommendedName>
        <fullName evidence="4">Wall-associated receptor kinase galacturonan-binding domain-containing protein</fullName>
    </recommendedName>
</protein>
<dbReference type="EMBL" id="KQ090098">
    <property type="protein sequence ID" value="KMT11134.1"/>
    <property type="molecule type" value="Genomic_DNA"/>
</dbReference>
<dbReference type="eggNOG" id="KOG1187">
    <property type="taxonomic scope" value="Eukaryota"/>
</dbReference>
<evidence type="ECO:0000313" key="6">
    <source>
        <dbReference type="Proteomes" id="UP000035740"/>
    </source>
</evidence>
<evidence type="ECO:0000256" key="3">
    <source>
        <dbReference type="SAM" id="SignalP"/>
    </source>
</evidence>
<dbReference type="AlphaFoldDB" id="A0A0J8CG77"/>
<name>A0A0J8CG77_BETVV</name>
<dbReference type="InterPro" id="IPR025287">
    <property type="entry name" value="WAK_GUB"/>
</dbReference>
<keyword evidence="2 3" id="KW-0732">Signal</keyword>
<comment type="subcellular location">
    <subcellularLocation>
        <location evidence="1">Membrane</location>
        <topology evidence="1">Single-pass membrane protein</topology>
    </subcellularLocation>
</comment>
<dbReference type="PANTHER" id="PTHR33355">
    <property type="entry name" value="WALL-ASSOCIATED RECEPTOR KINASE CARBOXY-TERMINAL PROTEIN-RELATED"/>
    <property type="match status" value="1"/>
</dbReference>
<feature type="domain" description="Wall-associated receptor kinase galacturonan-binding" evidence="4">
    <location>
        <begin position="29"/>
        <end position="85"/>
    </location>
</feature>
<dbReference type="Pfam" id="PF13947">
    <property type="entry name" value="GUB_WAK_bind"/>
    <property type="match status" value="1"/>
</dbReference>
<dbReference type="PANTHER" id="PTHR33355:SF15">
    <property type="entry name" value="WALL-ASSOCIATED RECEPTOR KINASE GALACTURONAN-BINDING DOMAIN-CONTAINING PROTEIN"/>
    <property type="match status" value="1"/>
</dbReference>
<keyword evidence="6" id="KW-1185">Reference proteome</keyword>
<evidence type="ECO:0000256" key="1">
    <source>
        <dbReference type="ARBA" id="ARBA00004167"/>
    </source>
</evidence>